<gene>
    <name evidence="2" type="ORF">B0H16DRAFT_1743017</name>
</gene>
<keyword evidence="3" id="KW-1185">Reference proteome</keyword>
<protein>
    <submittedName>
        <fullName evidence="2">Uncharacterized protein</fullName>
    </submittedName>
</protein>
<accession>A0AAD7MER5</accession>
<evidence type="ECO:0000313" key="2">
    <source>
        <dbReference type="EMBL" id="KAJ7713793.1"/>
    </source>
</evidence>
<organism evidence="2 3">
    <name type="scientific">Mycena metata</name>
    <dbReference type="NCBI Taxonomy" id="1033252"/>
    <lineage>
        <taxon>Eukaryota</taxon>
        <taxon>Fungi</taxon>
        <taxon>Dikarya</taxon>
        <taxon>Basidiomycota</taxon>
        <taxon>Agaricomycotina</taxon>
        <taxon>Agaricomycetes</taxon>
        <taxon>Agaricomycetidae</taxon>
        <taxon>Agaricales</taxon>
        <taxon>Marasmiineae</taxon>
        <taxon>Mycenaceae</taxon>
        <taxon>Mycena</taxon>
    </lineage>
</organism>
<comment type="caution">
    <text evidence="2">The sequence shown here is derived from an EMBL/GenBank/DDBJ whole genome shotgun (WGS) entry which is preliminary data.</text>
</comment>
<dbReference type="EMBL" id="JARKIB010000335">
    <property type="protein sequence ID" value="KAJ7713793.1"/>
    <property type="molecule type" value="Genomic_DNA"/>
</dbReference>
<dbReference type="Proteomes" id="UP001215598">
    <property type="component" value="Unassembled WGS sequence"/>
</dbReference>
<evidence type="ECO:0000256" key="1">
    <source>
        <dbReference type="SAM" id="MobiDB-lite"/>
    </source>
</evidence>
<dbReference type="AlphaFoldDB" id="A0AAD7MER5"/>
<name>A0AAD7MER5_9AGAR</name>
<proteinExistence type="predicted"/>
<evidence type="ECO:0000313" key="3">
    <source>
        <dbReference type="Proteomes" id="UP001215598"/>
    </source>
</evidence>
<reference evidence="2" key="1">
    <citation type="submission" date="2023-03" db="EMBL/GenBank/DDBJ databases">
        <title>Massive genome expansion in bonnet fungi (Mycena s.s.) driven by repeated elements and novel gene families across ecological guilds.</title>
        <authorList>
            <consortium name="Lawrence Berkeley National Laboratory"/>
            <person name="Harder C.B."/>
            <person name="Miyauchi S."/>
            <person name="Viragh M."/>
            <person name="Kuo A."/>
            <person name="Thoen E."/>
            <person name="Andreopoulos B."/>
            <person name="Lu D."/>
            <person name="Skrede I."/>
            <person name="Drula E."/>
            <person name="Henrissat B."/>
            <person name="Morin E."/>
            <person name="Kohler A."/>
            <person name="Barry K."/>
            <person name="LaButti K."/>
            <person name="Morin E."/>
            <person name="Salamov A."/>
            <person name="Lipzen A."/>
            <person name="Mereny Z."/>
            <person name="Hegedus B."/>
            <person name="Baldrian P."/>
            <person name="Stursova M."/>
            <person name="Weitz H."/>
            <person name="Taylor A."/>
            <person name="Grigoriev I.V."/>
            <person name="Nagy L.G."/>
            <person name="Martin F."/>
            <person name="Kauserud H."/>
        </authorList>
    </citation>
    <scope>NUCLEOTIDE SEQUENCE</scope>
    <source>
        <strain evidence="2">CBHHK182m</strain>
    </source>
</reference>
<feature type="region of interest" description="Disordered" evidence="1">
    <location>
        <begin position="118"/>
        <end position="139"/>
    </location>
</feature>
<sequence length="274" mass="31358">MSSTNDLQKGERYVDLNYRFLLLGVPLVIHYDPVCQINLSPIKHVDGEAFERAWADLRPPLPSRTSNIASRQNVLENGKHWLLAKLQLLVIHPTTMRLFFPLLCESACDSAYSAAQAPPSTYEPAHDPTPSAPPQETFPHIDTPQSFLEMGIEIQHAQRVLKYKLDANEDPEPYMFVRLDEKKIALKKRIATFCALQCRFMPKLHSELTADQRRDLANEDLFGVPAMCLYLPSSLDVEQRRKVCSDTLIKWETELRDQEVRLAQSQIEFAGIKR</sequence>